<name>A0A060ULG5_9PROT</name>
<protein>
    <recommendedName>
        <fullName evidence="4">Xylose isomerase-like TIM barrel domain-containing protein</fullName>
    </recommendedName>
</protein>
<dbReference type="Proteomes" id="UP000193925">
    <property type="component" value="Chromosome AFERRI"/>
</dbReference>
<gene>
    <name evidence="2" type="ORF">AFERRI_10899</name>
    <name evidence="1" type="ORF">AFERRI_240030</name>
</gene>
<accession>A0A060ULG5</accession>
<dbReference type="InterPro" id="IPR036237">
    <property type="entry name" value="Xyl_isomerase-like_sf"/>
</dbReference>
<evidence type="ECO:0000313" key="1">
    <source>
        <dbReference type="EMBL" id="CDQ09196.1"/>
    </source>
</evidence>
<evidence type="ECO:0008006" key="4">
    <source>
        <dbReference type="Google" id="ProtNLM"/>
    </source>
</evidence>
<proteinExistence type="predicted"/>
<dbReference type="EMBL" id="LT841305">
    <property type="protein sequence ID" value="SMH64865.1"/>
    <property type="molecule type" value="Genomic_DNA"/>
</dbReference>
<reference evidence="1" key="2">
    <citation type="submission" date="2014-07" db="EMBL/GenBank/DDBJ databases">
        <title>Initial genome analysis of the psychrotolerant acidophile Acidithiobacillus ferrivorans CF27: insights into iron and sulfur oxidation pathways and into biofilm formation.</title>
        <authorList>
            <person name="Talla E."/>
            <person name="Hedrich S."/>
            <person name="Mangenot S."/>
            <person name="Ji B."/>
            <person name="Johnson D.B."/>
            <person name="Barbe V."/>
            <person name="Bonnefoy V."/>
        </authorList>
    </citation>
    <scope>NUCLEOTIDE SEQUENCE [LARGE SCALE GENOMIC DNA]</scope>
    <source>
        <strain evidence="1">CF27</strain>
    </source>
</reference>
<reference evidence="1" key="1">
    <citation type="submission" date="2014-03" db="EMBL/GenBank/DDBJ databases">
        <authorList>
            <person name="Genoscope - CEA"/>
        </authorList>
    </citation>
    <scope>NUCLEOTIDE SEQUENCE [LARGE SCALE GENOMIC DNA]</scope>
    <source>
        <strain evidence="1">CF27</strain>
    </source>
</reference>
<organism evidence="1">
    <name type="scientific">Acidithiobacillus ferrivorans</name>
    <dbReference type="NCBI Taxonomy" id="160808"/>
    <lineage>
        <taxon>Bacteria</taxon>
        <taxon>Pseudomonadati</taxon>
        <taxon>Pseudomonadota</taxon>
        <taxon>Acidithiobacillia</taxon>
        <taxon>Acidithiobacillales</taxon>
        <taxon>Acidithiobacillaceae</taxon>
        <taxon>Acidithiobacillus</taxon>
    </lineage>
</organism>
<evidence type="ECO:0000313" key="2">
    <source>
        <dbReference type="EMBL" id="SMH64865.1"/>
    </source>
</evidence>
<sequence length="197" mass="21787">MRPHANVRLDWRGPRVVDASTPWSVSKPYFLKLADLSRTMGATAYSIHAGRNADNGGCSLGTMLDNVARVRDTLDIPVAVEGLYPAKGSPFLMATWGEYEAVLRDGKTPLAIDLSHINILTRRLGSHDDLVAELLTYPLTLEVHISGNDGRADSHALCNGQEFWWPLMEHVNPNAVIFDEGTRSTPEREKRTTTHIA</sequence>
<dbReference type="SUPFAM" id="SSF51658">
    <property type="entry name" value="Xylose isomerase-like"/>
    <property type="match status" value="1"/>
</dbReference>
<dbReference type="AlphaFoldDB" id="A0A060ULG5"/>
<reference evidence="2 3" key="3">
    <citation type="submission" date="2017-03" db="EMBL/GenBank/DDBJ databases">
        <authorList>
            <person name="Regsiter A."/>
            <person name="William W."/>
        </authorList>
    </citation>
    <scope>NUCLEOTIDE SEQUENCE [LARGE SCALE GENOMIC DNA]</scope>
    <source>
        <strain evidence="2">PRJEB5721</strain>
    </source>
</reference>
<dbReference type="EMBL" id="CCCS020000017">
    <property type="protein sequence ID" value="CDQ09196.1"/>
    <property type="molecule type" value="Genomic_DNA"/>
</dbReference>
<keyword evidence="3" id="KW-1185">Reference proteome</keyword>
<evidence type="ECO:0000313" key="3">
    <source>
        <dbReference type="Proteomes" id="UP000193925"/>
    </source>
</evidence>
<dbReference type="Gene3D" id="3.20.20.150">
    <property type="entry name" value="Divalent-metal-dependent TIM barrel enzymes"/>
    <property type="match status" value="1"/>
</dbReference>